<name>A0A8K0KI47_LADFU</name>
<feature type="transmembrane region" description="Helical" evidence="1">
    <location>
        <begin position="12"/>
        <end position="30"/>
    </location>
</feature>
<keyword evidence="1" id="KW-1133">Transmembrane helix</keyword>
<reference evidence="2" key="2">
    <citation type="submission" date="2017-10" db="EMBL/GenBank/DDBJ databases">
        <title>Ladona fulva Genome sequencing and assembly.</title>
        <authorList>
            <person name="Murali S."/>
            <person name="Richards S."/>
            <person name="Bandaranaike D."/>
            <person name="Bellair M."/>
            <person name="Blankenburg K."/>
            <person name="Chao H."/>
            <person name="Dinh H."/>
            <person name="Doddapaneni H."/>
            <person name="Dugan-Rocha S."/>
            <person name="Elkadiri S."/>
            <person name="Gnanaolivu R."/>
            <person name="Hernandez B."/>
            <person name="Skinner E."/>
            <person name="Javaid M."/>
            <person name="Lee S."/>
            <person name="Li M."/>
            <person name="Ming W."/>
            <person name="Munidasa M."/>
            <person name="Muniz J."/>
            <person name="Nguyen L."/>
            <person name="Hughes D."/>
            <person name="Osuji N."/>
            <person name="Pu L.-L."/>
            <person name="Puazo M."/>
            <person name="Qu C."/>
            <person name="Quiroz J."/>
            <person name="Raj R."/>
            <person name="Weissenberger G."/>
            <person name="Xin Y."/>
            <person name="Zou X."/>
            <person name="Han Y."/>
            <person name="Worley K."/>
            <person name="Muzny D."/>
            <person name="Gibbs R."/>
        </authorList>
    </citation>
    <scope>NUCLEOTIDE SEQUENCE</scope>
    <source>
        <strain evidence="2">Sampled in the wild</strain>
    </source>
</reference>
<accession>A0A8K0KI47</accession>
<comment type="caution">
    <text evidence="2">The sequence shown here is derived from an EMBL/GenBank/DDBJ whole genome shotgun (WGS) entry which is preliminary data.</text>
</comment>
<evidence type="ECO:0000256" key="1">
    <source>
        <dbReference type="SAM" id="Phobius"/>
    </source>
</evidence>
<evidence type="ECO:0000313" key="2">
    <source>
        <dbReference type="EMBL" id="KAG8235442.1"/>
    </source>
</evidence>
<organism evidence="2 3">
    <name type="scientific">Ladona fulva</name>
    <name type="common">Scarce chaser dragonfly</name>
    <name type="synonym">Libellula fulva</name>
    <dbReference type="NCBI Taxonomy" id="123851"/>
    <lineage>
        <taxon>Eukaryota</taxon>
        <taxon>Metazoa</taxon>
        <taxon>Ecdysozoa</taxon>
        <taxon>Arthropoda</taxon>
        <taxon>Hexapoda</taxon>
        <taxon>Insecta</taxon>
        <taxon>Pterygota</taxon>
        <taxon>Palaeoptera</taxon>
        <taxon>Odonata</taxon>
        <taxon>Epiprocta</taxon>
        <taxon>Anisoptera</taxon>
        <taxon>Libelluloidea</taxon>
        <taxon>Libellulidae</taxon>
        <taxon>Ladona</taxon>
    </lineage>
</organism>
<keyword evidence="1" id="KW-0812">Transmembrane</keyword>
<dbReference type="EMBL" id="KZ308910">
    <property type="protein sequence ID" value="KAG8235442.1"/>
    <property type="molecule type" value="Genomic_DNA"/>
</dbReference>
<reference evidence="2" key="1">
    <citation type="submission" date="2013-04" db="EMBL/GenBank/DDBJ databases">
        <authorList>
            <person name="Qu J."/>
            <person name="Murali S.C."/>
            <person name="Bandaranaike D."/>
            <person name="Bellair M."/>
            <person name="Blankenburg K."/>
            <person name="Chao H."/>
            <person name="Dinh H."/>
            <person name="Doddapaneni H."/>
            <person name="Downs B."/>
            <person name="Dugan-Rocha S."/>
            <person name="Elkadiri S."/>
            <person name="Gnanaolivu R.D."/>
            <person name="Hernandez B."/>
            <person name="Javaid M."/>
            <person name="Jayaseelan J.C."/>
            <person name="Lee S."/>
            <person name="Li M."/>
            <person name="Ming W."/>
            <person name="Munidasa M."/>
            <person name="Muniz J."/>
            <person name="Nguyen L."/>
            <person name="Ongeri F."/>
            <person name="Osuji N."/>
            <person name="Pu L.-L."/>
            <person name="Puazo M."/>
            <person name="Qu C."/>
            <person name="Quiroz J."/>
            <person name="Raj R."/>
            <person name="Weissenberger G."/>
            <person name="Xin Y."/>
            <person name="Zou X."/>
            <person name="Han Y."/>
            <person name="Richards S."/>
            <person name="Worley K."/>
            <person name="Muzny D."/>
            <person name="Gibbs R."/>
        </authorList>
    </citation>
    <scope>NUCLEOTIDE SEQUENCE</scope>
    <source>
        <strain evidence="2">Sampled in the wild</strain>
    </source>
</reference>
<dbReference type="AlphaFoldDB" id="A0A8K0KI47"/>
<evidence type="ECO:0000313" key="3">
    <source>
        <dbReference type="Proteomes" id="UP000792457"/>
    </source>
</evidence>
<dbReference type="OrthoDB" id="10052789at2759"/>
<sequence>MEFCKSISAFKAYLSVVGIMMFLLSMGIIPERKICGRLRRIHANGKGRNPVYRCSDKSCRKVSSVTASTLFAHFHLSLNDVLAIATGWINRYPSVVICKEPGVERHTVGHVIQAFRDLICVWLQEESFQIGGPGHTVEIDESAFGRRKYNRGRHIRTKWVLGGIDHDRKTFLCMVDQQDASTLQEAIERFVKKGTCESDKRPKGQEDRGL</sequence>
<dbReference type="InterPro" id="IPR053164">
    <property type="entry name" value="IS1016-like_transposase"/>
</dbReference>
<dbReference type="PANTHER" id="PTHR47163:SF2">
    <property type="entry name" value="SI:DKEY-17M8.2"/>
    <property type="match status" value="1"/>
</dbReference>
<keyword evidence="3" id="KW-1185">Reference proteome</keyword>
<gene>
    <name evidence="2" type="ORF">J437_LFUL015790</name>
</gene>
<dbReference type="PANTHER" id="PTHR47163">
    <property type="entry name" value="DDE_TNP_IS1595 DOMAIN-CONTAINING PROTEIN"/>
    <property type="match status" value="1"/>
</dbReference>
<protein>
    <recommendedName>
        <fullName evidence="4">Transposase</fullName>
    </recommendedName>
</protein>
<proteinExistence type="predicted"/>
<keyword evidence="1" id="KW-0472">Membrane</keyword>
<dbReference type="Proteomes" id="UP000792457">
    <property type="component" value="Unassembled WGS sequence"/>
</dbReference>
<evidence type="ECO:0008006" key="4">
    <source>
        <dbReference type="Google" id="ProtNLM"/>
    </source>
</evidence>